<dbReference type="PANTHER" id="PTHR33393">
    <property type="entry name" value="POLYGLUTAMINE SYNTHESIS ACCESSORY PROTEIN RV0574C-RELATED"/>
    <property type="match status" value="1"/>
</dbReference>
<dbReference type="Pfam" id="PF09587">
    <property type="entry name" value="PGA_cap"/>
    <property type="match status" value="1"/>
</dbReference>
<comment type="similarity">
    <text evidence="1">Belongs to the CapA family.</text>
</comment>
<dbReference type="InterPro" id="IPR029052">
    <property type="entry name" value="Metallo-depent_PP-like"/>
</dbReference>
<protein>
    <submittedName>
        <fullName evidence="4">CapA family protein</fullName>
    </submittedName>
</protein>
<dbReference type="InterPro" id="IPR052169">
    <property type="entry name" value="CW_Biosynth-Accessory"/>
</dbReference>
<keyword evidence="2" id="KW-0732">Signal</keyword>
<keyword evidence="5" id="KW-1185">Reference proteome</keyword>
<dbReference type="PANTHER" id="PTHR33393:SF13">
    <property type="entry name" value="PGA BIOSYNTHESIS PROTEIN CAPA"/>
    <property type="match status" value="1"/>
</dbReference>
<feature type="domain" description="Capsule synthesis protein CapA" evidence="3">
    <location>
        <begin position="48"/>
        <end position="285"/>
    </location>
</feature>
<sequence length="367" mass="38111">MEVRARLGAVGAAVVIGAAALAGCAAPGAGTAAGGSSSARPAGAAAITLSFIGDNILGTDDRFDAGTSLPARWAAAGHDPAYFFRNVAPILRADDLTVANVEVVLSERGQKVDKGTGEFYHFRGSPALAESLRAGGIEAATVANNHTGDYGPDAYGDTLAALRGVGTAPFGDAFGAENDHIAEVKGVKVGLFGMMTWLDSPENRSSIEGHVRRLRERGAQIVIPFMHWGIESQHVPYAVQTALAQHAIDAGADIVIGSHPHVLQSMAQYKGRLIVYSLGNFSFGGNNNPADKRSMIVQTRVTVAGPTVTGVDYRIVPTRVSSTADYNDFVPTPYGPAETSEVLAFMNSISPTLHGTIGAAFVPVPAS</sequence>
<dbReference type="CDD" id="cd07381">
    <property type="entry name" value="MPP_CapA"/>
    <property type="match status" value="1"/>
</dbReference>
<evidence type="ECO:0000313" key="5">
    <source>
        <dbReference type="Proteomes" id="UP000582646"/>
    </source>
</evidence>
<dbReference type="SUPFAM" id="SSF56300">
    <property type="entry name" value="Metallo-dependent phosphatases"/>
    <property type="match status" value="1"/>
</dbReference>
<evidence type="ECO:0000259" key="3">
    <source>
        <dbReference type="SMART" id="SM00854"/>
    </source>
</evidence>
<proteinExistence type="inferred from homology"/>
<feature type="signal peptide" evidence="2">
    <location>
        <begin position="1"/>
        <end position="22"/>
    </location>
</feature>
<dbReference type="Proteomes" id="UP000582646">
    <property type="component" value="Unassembled WGS sequence"/>
</dbReference>
<gene>
    <name evidence="4" type="ORF">HF999_12920</name>
</gene>
<reference evidence="4 5" key="1">
    <citation type="submission" date="2020-04" db="EMBL/GenBank/DDBJ databases">
        <title>MicrobeNet Type strains.</title>
        <authorList>
            <person name="Nicholson A.C."/>
        </authorList>
    </citation>
    <scope>NUCLEOTIDE SEQUENCE [LARGE SCALE GENOMIC DNA]</scope>
    <source>
        <strain evidence="4 5">DSM 44113</strain>
    </source>
</reference>
<dbReference type="PROSITE" id="PS51257">
    <property type="entry name" value="PROKAR_LIPOPROTEIN"/>
    <property type="match status" value="1"/>
</dbReference>
<dbReference type="SMART" id="SM00854">
    <property type="entry name" value="PGA_cap"/>
    <property type="match status" value="1"/>
</dbReference>
<name>A0A846X2F4_9ACTN</name>
<comment type="caution">
    <text evidence="4">The sequence shown here is derived from an EMBL/GenBank/DDBJ whole genome shotgun (WGS) entry which is preliminary data.</text>
</comment>
<evidence type="ECO:0000256" key="2">
    <source>
        <dbReference type="SAM" id="SignalP"/>
    </source>
</evidence>
<dbReference type="RefSeq" id="WP_168546275.1">
    <property type="nucleotide sequence ID" value="NZ_BAAAKS010000012.1"/>
</dbReference>
<dbReference type="Gene3D" id="3.60.21.10">
    <property type="match status" value="1"/>
</dbReference>
<organism evidence="4 5">
    <name type="scientific">Tsukamurella spumae</name>
    <dbReference type="NCBI Taxonomy" id="44753"/>
    <lineage>
        <taxon>Bacteria</taxon>
        <taxon>Bacillati</taxon>
        <taxon>Actinomycetota</taxon>
        <taxon>Actinomycetes</taxon>
        <taxon>Mycobacteriales</taxon>
        <taxon>Tsukamurellaceae</taxon>
        <taxon>Tsukamurella</taxon>
    </lineage>
</organism>
<dbReference type="AlphaFoldDB" id="A0A846X2F4"/>
<accession>A0A846X2F4</accession>
<dbReference type="InterPro" id="IPR019079">
    <property type="entry name" value="Capsule_synth_CapA"/>
</dbReference>
<dbReference type="EMBL" id="JAAXOQ010000016">
    <property type="protein sequence ID" value="NKY19271.1"/>
    <property type="molecule type" value="Genomic_DNA"/>
</dbReference>
<evidence type="ECO:0000256" key="1">
    <source>
        <dbReference type="ARBA" id="ARBA00005662"/>
    </source>
</evidence>
<feature type="chain" id="PRO_5039167387" evidence="2">
    <location>
        <begin position="23"/>
        <end position="367"/>
    </location>
</feature>
<evidence type="ECO:0000313" key="4">
    <source>
        <dbReference type="EMBL" id="NKY19271.1"/>
    </source>
</evidence>